<dbReference type="OrthoDB" id="1936908at2759"/>
<evidence type="ECO:0000313" key="1">
    <source>
        <dbReference type="EMBL" id="GFY91000.1"/>
    </source>
</evidence>
<reference evidence="1 2" key="1">
    <citation type="submission" date="2019-07" db="EMBL/GenBank/DDBJ databases">
        <title>De Novo Assembly of kiwifruit Actinidia rufa.</title>
        <authorList>
            <person name="Sugita-Konishi S."/>
            <person name="Sato K."/>
            <person name="Mori E."/>
            <person name="Abe Y."/>
            <person name="Kisaki G."/>
            <person name="Hamano K."/>
            <person name="Suezawa K."/>
            <person name="Otani M."/>
            <person name="Fukuda T."/>
            <person name="Manabe T."/>
            <person name="Gomi K."/>
            <person name="Tabuchi M."/>
            <person name="Akimitsu K."/>
            <person name="Kataoka I."/>
        </authorList>
    </citation>
    <scope>NUCLEOTIDE SEQUENCE [LARGE SCALE GENOMIC DNA]</scope>
    <source>
        <strain evidence="2">cv. Fuchu</strain>
    </source>
</reference>
<comment type="caution">
    <text evidence="1">The sequence shown here is derived from an EMBL/GenBank/DDBJ whole genome shotgun (WGS) entry which is preliminary data.</text>
</comment>
<keyword evidence="2" id="KW-1185">Reference proteome</keyword>
<evidence type="ECO:0000313" key="2">
    <source>
        <dbReference type="Proteomes" id="UP000585474"/>
    </source>
</evidence>
<protein>
    <submittedName>
        <fullName evidence="1">Uncharacterized protein</fullName>
    </submittedName>
</protein>
<accession>A0A7J0EX80</accession>
<dbReference type="AlphaFoldDB" id="A0A7J0EX80"/>
<proteinExistence type="predicted"/>
<sequence>MPPRQARDRVRLLIGARVARGARGNRDEGMIIITKMVFGGMEFMQWVFTAIEQVVRNMVQTKQVPIRATNSKATTAMKAFLQLRPLVFKAEPDLLVTEDWLQQVTRALDMILVMGEELRVFICVVLIARGHTSMVEDRRGERSEEYEAKFTNLLRFVKAFVSMEEEKSKQFMRGLRPSIRNKIAENLIKVYSTMISQGSSGCHQPGHRVVDHPLKANFTTPSQPCHSTPLYPSKRSPEYCANTLSISLSAHFAGVDAASAKAGFNFLGCVLKLDWRLSDESPSEDCGEVERDAVYRESVTCKVCLAFTSNIISSGGRDTVFVGSPDLLRRS</sequence>
<dbReference type="EMBL" id="BJWL01000007">
    <property type="protein sequence ID" value="GFY91000.1"/>
    <property type="molecule type" value="Genomic_DNA"/>
</dbReference>
<name>A0A7J0EX80_9ERIC</name>
<organism evidence="1 2">
    <name type="scientific">Actinidia rufa</name>
    <dbReference type="NCBI Taxonomy" id="165716"/>
    <lineage>
        <taxon>Eukaryota</taxon>
        <taxon>Viridiplantae</taxon>
        <taxon>Streptophyta</taxon>
        <taxon>Embryophyta</taxon>
        <taxon>Tracheophyta</taxon>
        <taxon>Spermatophyta</taxon>
        <taxon>Magnoliopsida</taxon>
        <taxon>eudicotyledons</taxon>
        <taxon>Gunneridae</taxon>
        <taxon>Pentapetalae</taxon>
        <taxon>asterids</taxon>
        <taxon>Ericales</taxon>
        <taxon>Actinidiaceae</taxon>
        <taxon>Actinidia</taxon>
    </lineage>
</organism>
<dbReference type="Proteomes" id="UP000585474">
    <property type="component" value="Unassembled WGS sequence"/>
</dbReference>
<gene>
    <name evidence="1" type="ORF">Acr_07g0011960</name>
</gene>